<feature type="transmembrane region" description="Helical" evidence="1">
    <location>
        <begin position="20"/>
        <end position="42"/>
    </location>
</feature>
<reference evidence="2" key="1">
    <citation type="submission" date="2023-03" db="EMBL/GenBank/DDBJ databases">
        <title>Massive genome expansion in bonnet fungi (Mycena s.s.) driven by repeated elements and novel gene families across ecological guilds.</title>
        <authorList>
            <consortium name="Lawrence Berkeley National Laboratory"/>
            <person name="Harder C.B."/>
            <person name="Miyauchi S."/>
            <person name="Viragh M."/>
            <person name="Kuo A."/>
            <person name="Thoen E."/>
            <person name="Andreopoulos B."/>
            <person name="Lu D."/>
            <person name="Skrede I."/>
            <person name="Drula E."/>
            <person name="Henrissat B."/>
            <person name="Morin E."/>
            <person name="Kohler A."/>
            <person name="Barry K."/>
            <person name="LaButti K."/>
            <person name="Morin E."/>
            <person name="Salamov A."/>
            <person name="Lipzen A."/>
            <person name="Mereny Z."/>
            <person name="Hegedus B."/>
            <person name="Baldrian P."/>
            <person name="Stursova M."/>
            <person name="Weitz H."/>
            <person name="Taylor A."/>
            <person name="Grigoriev I.V."/>
            <person name="Nagy L.G."/>
            <person name="Martin F."/>
            <person name="Kauserud H."/>
        </authorList>
    </citation>
    <scope>NUCLEOTIDE SEQUENCE</scope>
    <source>
        <strain evidence="2">9284</strain>
    </source>
</reference>
<evidence type="ECO:0000256" key="1">
    <source>
        <dbReference type="SAM" id="Phobius"/>
    </source>
</evidence>
<protein>
    <submittedName>
        <fullName evidence="2">Uncharacterized protein</fullName>
    </submittedName>
</protein>
<dbReference type="EMBL" id="JARKIF010000009">
    <property type="protein sequence ID" value="KAJ7630285.1"/>
    <property type="molecule type" value="Genomic_DNA"/>
</dbReference>
<gene>
    <name evidence="2" type="ORF">FB45DRAFT_915073</name>
</gene>
<accession>A0AAD7BTF8</accession>
<evidence type="ECO:0000313" key="2">
    <source>
        <dbReference type="EMBL" id="KAJ7630285.1"/>
    </source>
</evidence>
<keyword evidence="1" id="KW-1133">Transmembrane helix</keyword>
<feature type="transmembrane region" description="Helical" evidence="1">
    <location>
        <begin position="225"/>
        <end position="248"/>
    </location>
</feature>
<organism evidence="2 3">
    <name type="scientific">Roridomyces roridus</name>
    <dbReference type="NCBI Taxonomy" id="1738132"/>
    <lineage>
        <taxon>Eukaryota</taxon>
        <taxon>Fungi</taxon>
        <taxon>Dikarya</taxon>
        <taxon>Basidiomycota</taxon>
        <taxon>Agaricomycotina</taxon>
        <taxon>Agaricomycetes</taxon>
        <taxon>Agaricomycetidae</taxon>
        <taxon>Agaricales</taxon>
        <taxon>Marasmiineae</taxon>
        <taxon>Mycenaceae</taxon>
        <taxon>Roridomyces</taxon>
    </lineage>
</organism>
<evidence type="ECO:0000313" key="3">
    <source>
        <dbReference type="Proteomes" id="UP001221142"/>
    </source>
</evidence>
<keyword evidence="1" id="KW-0472">Membrane</keyword>
<comment type="caution">
    <text evidence="2">The sequence shown here is derived from an EMBL/GenBank/DDBJ whole genome shotgun (WGS) entry which is preliminary data.</text>
</comment>
<keyword evidence="3" id="KW-1185">Reference proteome</keyword>
<name>A0AAD7BTF8_9AGAR</name>
<sequence length="325" mass="36137">MKYRVDSASFDASWEAVGLGLIQTCVMLFLYGIYVHFFISAIRNLSRREMSGKLPLLVATWTMFLFGTSQTLLELAETAISYVFLRQLVKDGTSVNVDGPTVVAESISAGLTEALDAVNNTQMRVFAINNLLTDSFLLYRCYLIWNRHYIVTILPVLLMISGFVLSQTPSVPLNATILELELVYNTATAISILLSGLTAGRIWWKQREAAHLVPSTDMLRKRYTNATMLIIESGVLYCICSICLAISAPFSFRSGPGAGVYYITLSISFLAINMIPTLALMRGTRESDALPPPSSVAPLRRIFNFRAREDPEVEKSEVVYITEDV</sequence>
<feature type="transmembrane region" description="Helical" evidence="1">
    <location>
        <begin position="182"/>
        <end position="204"/>
    </location>
</feature>
<proteinExistence type="predicted"/>
<dbReference type="AlphaFoldDB" id="A0AAD7BTF8"/>
<feature type="transmembrane region" description="Helical" evidence="1">
    <location>
        <begin position="149"/>
        <end position="170"/>
    </location>
</feature>
<keyword evidence="1" id="KW-0812">Transmembrane</keyword>
<feature type="transmembrane region" description="Helical" evidence="1">
    <location>
        <begin position="260"/>
        <end position="281"/>
    </location>
</feature>
<dbReference type="Proteomes" id="UP001221142">
    <property type="component" value="Unassembled WGS sequence"/>
</dbReference>